<evidence type="ECO:0000256" key="6">
    <source>
        <dbReference type="ARBA" id="ARBA00023136"/>
    </source>
</evidence>
<keyword evidence="6" id="KW-0472">Membrane</keyword>
<dbReference type="PANTHER" id="PTHR30026:SF20">
    <property type="entry name" value="OUTER MEMBRANE PROTEIN TOLC"/>
    <property type="match status" value="1"/>
</dbReference>
<keyword evidence="3" id="KW-0813">Transport</keyword>
<dbReference type="PANTHER" id="PTHR30026">
    <property type="entry name" value="OUTER MEMBRANE PROTEIN TOLC"/>
    <property type="match status" value="1"/>
</dbReference>
<dbReference type="NCBIfam" id="TIGR01844">
    <property type="entry name" value="type_I_sec_TolC"/>
    <property type="match status" value="1"/>
</dbReference>
<keyword evidence="5" id="KW-0812">Transmembrane</keyword>
<name>Q0AA40_ALKEH</name>
<dbReference type="GO" id="GO:0015288">
    <property type="term" value="F:porin activity"/>
    <property type="evidence" value="ECO:0007669"/>
    <property type="project" value="TreeGrafter"/>
</dbReference>
<evidence type="ECO:0000256" key="7">
    <source>
        <dbReference type="ARBA" id="ARBA00023237"/>
    </source>
</evidence>
<comment type="subcellular location">
    <subcellularLocation>
        <location evidence="1">Cell outer membrane</location>
    </subcellularLocation>
</comment>
<organism evidence="10 11">
    <name type="scientific">Alkalilimnicola ehrlichii (strain ATCC BAA-1101 / DSM 17681 / MLHE-1)</name>
    <dbReference type="NCBI Taxonomy" id="187272"/>
    <lineage>
        <taxon>Bacteria</taxon>
        <taxon>Pseudomonadati</taxon>
        <taxon>Pseudomonadota</taxon>
        <taxon>Gammaproteobacteria</taxon>
        <taxon>Chromatiales</taxon>
        <taxon>Ectothiorhodospiraceae</taxon>
        <taxon>Alkalilimnicola</taxon>
    </lineage>
</organism>
<dbReference type="HOGENOM" id="CLU_012817_0_2_6"/>
<keyword evidence="4" id="KW-1134">Transmembrane beta strand</keyword>
<evidence type="ECO:0000313" key="10">
    <source>
        <dbReference type="EMBL" id="ABI56297.1"/>
    </source>
</evidence>
<dbReference type="KEGG" id="aeh:Mlg_0943"/>
<dbReference type="InterPro" id="IPR051906">
    <property type="entry name" value="TolC-like"/>
</dbReference>
<dbReference type="SUPFAM" id="SSF56954">
    <property type="entry name" value="Outer membrane efflux proteins (OEP)"/>
    <property type="match status" value="1"/>
</dbReference>
<keyword evidence="11" id="KW-1185">Reference proteome</keyword>
<dbReference type="InterPro" id="IPR010130">
    <property type="entry name" value="T1SS_OMP_TolC"/>
</dbReference>
<feature type="coiled-coil region" evidence="8">
    <location>
        <begin position="367"/>
        <end position="401"/>
    </location>
</feature>
<sequence>MWPTAAPVTEGTGPQLKKLLIATLLAVVPPAAMAGQDASLVDIYQNALDYNARFAAEQDRLRARREVLPQARSAFLPEIGVEAQWGYTDERTRLDLGLDEAVGPAADLAAALGISERFDSRFETRQGAVQVVQPLYRGENFARLEQARSQVSAAELALELAHQDLILQVAEAYFQLQLGNETVRLTEAELASVNAQLERARHNLEAGIGSRTDVDEALARRDQVQAEQISARNERDLARQQLQQLAGPLPGPLTPISPEFRPSALDPPQPDHWANLARRYNLTVQLAHRDLEIARQEIQYRRAAHQPRVDLIGRYGRRWQDEGPFGVGDRLDVEGGSVSVQLSMPLYTGGLTTSRVRQSEAERDAALQELTEIRRGAELRAQEASRNLNSGRERILALEQALRSARGTEQAVREGLAAGMRTTADLLQAKQQRYAVERQLAAARYAYLLGYLELQAAVGLALDGNTVREVDSFLRSGNGDG</sequence>
<evidence type="ECO:0000256" key="4">
    <source>
        <dbReference type="ARBA" id="ARBA00022452"/>
    </source>
</evidence>
<dbReference type="InterPro" id="IPR003423">
    <property type="entry name" value="OMP_efflux"/>
</dbReference>
<dbReference type="Proteomes" id="UP000001962">
    <property type="component" value="Chromosome"/>
</dbReference>
<comment type="similarity">
    <text evidence="2">Belongs to the outer membrane factor (OMF) (TC 1.B.17) family.</text>
</comment>
<proteinExistence type="inferred from homology"/>
<keyword evidence="9" id="KW-0732">Signal</keyword>
<dbReference type="Pfam" id="PF02321">
    <property type="entry name" value="OEP"/>
    <property type="match status" value="2"/>
</dbReference>
<dbReference type="GO" id="GO:0015562">
    <property type="term" value="F:efflux transmembrane transporter activity"/>
    <property type="evidence" value="ECO:0007669"/>
    <property type="project" value="InterPro"/>
</dbReference>
<keyword evidence="8" id="KW-0175">Coiled coil</keyword>
<dbReference type="EMBL" id="CP000453">
    <property type="protein sequence ID" value="ABI56297.1"/>
    <property type="molecule type" value="Genomic_DNA"/>
</dbReference>
<dbReference type="GO" id="GO:0009279">
    <property type="term" value="C:cell outer membrane"/>
    <property type="evidence" value="ECO:0007669"/>
    <property type="project" value="UniProtKB-SubCell"/>
</dbReference>
<feature type="coiled-coil region" evidence="8">
    <location>
        <begin position="144"/>
        <end position="234"/>
    </location>
</feature>
<dbReference type="eggNOG" id="COG1538">
    <property type="taxonomic scope" value="Bacteria"/>
</dbReference>
<protein>
    <submittedName>
        <fullName evidence="10">Type I secretion outer membrane protein, TolC family</fullName>
    </submittedName>
</protein>
<evidence type="ECO:0000256" key="3">
    <source>
        <dbReference type="ARBA" id="ARBA00022448"/>
    </source>
</evidence>
<feature type="signal peptide" evidence="9">
    <location>
        <begin position="1"/>
        <end position="34"/>
    </location>
</feature>
<dbReference type="Gene3D" id="1.20.1600.10">
    <property type="entry name" value="Outer membrane efflux proteins (OEP)"/>
    <property type="match status" value="1"/>
</dbReference>
<feature type="chain" id="PRO_5004168177" evidence="9">
    <location>
        <begin position="35"/>
        <end position="481"/>
    </location>
</feature>
<dbReference type="GO" id="GO:1990281">
    <property type="term" value="C:efflux pump complex"/>
    <property type="evidence" value="ECO:0007669"/>
    <property type="project" value="TreeGrafter"/>
</dbReference>
<evidence type="ECO:0000256" key="9">
    <source>
        <dbReference type="SAM" id="SignalP"/>
    </source>
</evidence>
<dbReference type="OrthoDB" id="9813458at2"/>
<keyword evidence="7" id="KW-0998">Cell outer membrane</keyword>
<evidence type="ECO:0000313" key="11">
    <source>
        <dbReference type="Proteomes" id="UP000001962"/>
    </source>
</evidence>
<evidence type="ECO:0000256" key="5">
    <source>
        <dbReference type="ARBA" id="ARBA00022692"/>
    </source>
</evidence>
<evidence type="ECO:0000256" key="8">
    <source>
        <dbReference type="SAM" id="Coils"/>
    </source>
</evidence>
<accession>Q0AA40</accession>
<evidence type="ECO:0000256" key="1">
    <source>
        <dbReference type="ARBA" id="ARBA00004442"/>
    </source>
</evidence>
<reference evidence="11" key="1">
    <citation type="submission" date="2006-08" db="EMBL/GenBank/DDBJ databases">
        <title>Complete sequence of Alkalilimnicola ehrilichei MLHE-1.</title>
        <authorList>
            <person name="Copeland A."/>
            <person name="Lucas S."/>
            <person name="Lapidus A."/>
            <person name="Barry K."/>
            <person name="Detter J.C."/>
            <person name="Glavina del Rio T."/>
            <person name="Hammon N."/>
            <person name="Israni S."/>
            <person name="Dalin E."/>
            <person name="Tice H."/>
            <person name="Pitluck S."/>
            <person name="Sims D."/>
            <person name="Brettin T."/>
            <person name="Bruce D."/>
            <person name="Han C."/>
            <person name="Tapia R."/>
            <person name="Gilna P."/>
            <person name="Schmutz J."/>
            <person name="Larimer F."/>
            <person name="Land M."/>
            <person name="Hauser L."/>
            <person name="Kyrpides N."/>
            <person name="Mikhailova N."/>
            <person name="Oremland R.S."/>
            <person name="Hoeft S.E."/>
            <person name="Switzer-Blum J."/>
            <person name="Kulp T."/>
            <person name="King G."/>
            <person name="Tabita R."/>
            <person name="Witte B."/>
            <person name="Santini J.M."/>
            <person name="Basu P."/>
            <person name="Hollibaugh J.T."/>
            <person name="Xie G."/>
            <person name="Stolz J.F."/>
            <person name="Richardson P."/>
        </authorList>
    </citation>
    <scope>NUCLEOTIDE SEQUENCE [LARGE SCALE GENOMIC DNA]</scope>
    <source>
        <strain evidence="11">ATCC BAA-1101 / DSM 17681 / MLHE-1</strain>
    </source>
</reference>
<dbReference type="AlphaFoldDB" id="Q0AA40"/>
<gene>
    <name evidence="10" type="ordered locus">Mlg_0943</name>
</gene>
<evidence type="ECO:0000256" key="2">
    <source>
        <dbReference type="ARBA" id="ARBA00007613"/>
    </source>
</evidence>